<evidence type="ECO:0000256" key="7">
    <source>
        <dbReference type="ARBA" id="ARBA00022801"/>
    </source>
</evidence>
<evidence type="ECO:0000256" key="9">
    <source>
        <dbReference type="ARBA" id="ARBA00022963"/>
    </source>
</evidence>
<evidence type="ECO:0000256" key="2">
    <source>
        <dbReference type="ARBA" id="ARBA00001913"/>
    </source>
</evidence>
<evidence type="ECO:0000256" key="6">
    <source>
        <dbReference type="ARBA" id="ARBA00022737"/>
    </source>
</evidence>
<dbReference type="GO" id="GO:0005509">
    <property type="term" value="F:calcium ion binding"/>
    <property type="evidence" value="ECO:0007669"/>
    <property type="project" value="InterPro"/>
</dbReference>
<dbReference type="Gene3D" id="2.60.40.150">
    <property type="entry name" value="C2 domain"/>
    <property type="match status" value="1"/>
</dbReference>
<dbReference type="InterPro" id="IPR001736">
    <property type="entry name" value="PLipase_D/transphosphatidylase"/>
</dbReference>
<proteinExistence type="inferred from homology"/>
<dbReference type="SUPFAM" id="SSF56024">
    <property type="entry name" value="Phospholipase D/nuclease"/>
    <property type="match status" value="2"/>
</dbReference>
<keyword evidence="16" id="KW-1185">Reference proteome</keyword>
<feature type="compositionally biased region" description="Basic residues" evidence="12">
    <location>
        <begin position="64"/>
        <end position="87"/>
    </location>
</feature>
<dbReference type="InterPro" id="IPR000008">
    <property type="entry name" value="C2_dom"/>
</dbReference>
<comment type="similarity">
    <text evidence="3 11">Belongs to the phospholipase D family. C2-PLD subfamily.</text>
</comment>
<evidence type="ECO:0000256" key="1">
    <source>
        <dbReference type="ARBA" id="ARBA00000798"/>
    </source>
</evidence>
<dbReference type="PANTHER" id="PTHR18896:SF70">
    <property type="entry name" value="OS02G0120200 PROTEIN"/>
    <property type="match status" value="1"/>
</dbReference>
<keyword evidence="10" id="KW-0443">Lipid metabolism</keyword>
<dbReference type="SMART" id="SM00239">
    <property type="entry name" value="C2"/>
    <property type="match status" value="1"/>
</dbReference>
<dbReference type="GO" id="GO:0005886">
    <property type="term" value="C:plasma membrane"/>
    <property type="evidence" value="ECO:0007669"/>
    <property type="project" value="TreeGrafter"/>
</dbReference>
<dbReference type="Pfam" id="PF00614">
    <property type="entry name" value="PLDc"/>
    <property type="match status" value="1"/>
</dbReference>
<feature type="domain" description="C2" evidence="13">
    <location>
        <begin position="49"/>
        <end position="175"/>
    </location>
</feature>
<dbReference type="GO" id="GO:0046470">
    <property type="term" value="P:phosphatidylcholine metabolic process"/>
    <property type="evidence" value="ECO:0007669"/>
    <property type="project" value="InterPro"/>
</dbReference>
<keyword evidence="7 11" id="KW-0378">Hydrolase</keyword>
<reference evidence="15 16" key="1">
    <citation type="submission" date="2018-04" db="EMBL/GenBank/DDBJ databases">
        <title>WGS assembly of Panicum hallii var. hallii HAL2.</title>
        <authorList>
            <person name="Lovell J."/>
            <person name="Jenkins J."/>
            <person name="Lowry D."/>
            <person name="Mamidi S."/>
            <person name="Sreedasyam A."/>
            <person name="Weng X."/>
            <person name="Barry K."/>
            <person name="Bonette J."/>
            <person name="Campitelli B."/>
            <person name="Daum C."/>
            <person name="Gordon S."/>
            <person name="Gould B."/>
            <person name="Lipzen A."/>
            <person name="MacQueen A."/>
            <person name="Palacio-Mejia J."/>
            <person name="Plott C."/>
            <person name="Shakirov E."/>
            <person name="Shu S."/>
            <person name="Yoshinaga Y."/>
            <person name="Zane M."/>
            <person name="Rokhsar D."/>
            <person name="Grimwood J."/>
            <person name="Schmutz J."/>
            <person name="Juenger T."/>
        </authorList>
    </citation>
    <scope>NUCLEOTIDE SEQUENCE [LARGE SCALE GENOMIC DNA]</scope>
    <source>
        <strain evidence="16">cv. HAL2</strain>
    </source>
</reference>
<evidence type="ECO:0000256" key="12">
    <source>
        <dbReference type="SAM" id="MobiDB-lite"/>
    </source>
</evidence>
<dbReference type="PROSITE" id="PS50004">
    <property type="entry name" value="C2"/>
    <property type="match status" value="1"/>
</dbReference>
<evidence type="ECO:0000259" key="13">
    <source>
        <dbReference type="PROSITE" id="PS50004"/>
    </source>
</evidence>
<evidence type="ECO:0000256" key="5">
    <source>
        <dbReference type="ARBA" id="ARBA00022723"/>
    </source>
</evidence>
<dbReference type="InterPro" id="IPR035892">
    <property type="entry name" value="C2_domain_sf"/>
</dbReference>
<evidence type="ECO:0000256" key="8">
    <source>
        <dbReference type="ARBA" id="ARBA00022837"/>
    </source>
</evidence>
<dbReference type="OrthoDB" id="611425at2759"/>
<evidence type="ECO:0000256" key="11">
    <source>
        <dbReference type="PIRNR" id="PIRNR036470"/>
    </source>
</evidence>
<feature type="domain" description="PLD phosphodiesterase" evidence="14">
    <location>
        <begin position="385"/>
        <end position="420"/>
    </location>
</feature>
<dbReference type="GO" id="GO:0004630">
    <property type="term" value="F:phospholipase D activity"/>
    <property type="evidence" value="ECO:0007669"/>
    <property type="project" value="UniProtKB-EC"/>
</dbReference>
<keyword evidence="9 11" id="KW-0442">Lipid degradation</keyword>
<dbReference type="Pfam" id="PF00168">
    <property type="entry name" value="C2"/>
    <property type="match status" value="1"/>
</dbReference>
<dbReference type="InterPro" id="IPR024632">
    <property type="entry name" value="PLipase_D_C"/>
</dbReference>
<dbReference type="EMBL" id="CM009749">
    <property type="protein sequence ID" value="PUZ73764.1"/>
    <property type="molecule type" value="Genomic_DNA"/>
</dbReference>
<dbReference type="FunFam" id="3.30.870.10:FF:000025">
    <property type="entry name" value="Phospholipase D delta"/>
    <property type="match status" value="1"/>
</dbReference>
<dbReference type="Proteomes" id="UP000244336">
    <property type="component" value="Chromosome 1"/>
</dbReference>
<dbReference type="Gene3D" id="3.30.870.10">
    <property type="entry name" value="Endonuclease Chain A"/>
    <property type="match status" value="2"/>
</dbReference>
<protein>
    <recommendedName>
        <fullName evidence="4 11">Phospholipase D</fullName>
        <ecNumber evidence="4 11">3.1.4.4</ecNumber>
    </recommendedName>
</protein>
<evidence type="ECO:0000256" key="4">
    <source>
        <dbReference type="ARBA" id="ARBA00012027"/>
    </source>
</evidence>
<dbReference type="Pfam" id="PF12357">
    <property type="entry name" value="PLD_C"/>
    <property type="match status" value="1"/>
</dbReference>
<gene>
    <name evidence="15" type="ORF">GQ55_1G013800</name>
</gene>
<dbReference type="InterPro" id="IPR015679">
    <property type="entry name" value="PLipase_D_fam"/>
</dbReference>
<evidence type="ECO:0000259" key="14">
    <source>
        <dbReference type="PROSITE" id="PS50035"/>
    </source>
</evidence>
<dbReference type="STRING" id="1504633.A0A2T7F106"/>
<comment type="catalytic activity">
    <reaction evidence="1 11">
        <text>a 1,2-diacyl-sn-glycero-3-phosphocholine + H2O = a 1,2-diacyl-sn-glycero-3-phosphate + choline + H(+)</text>
        <dbReference type="Rhea" id="RHEA:14445"/>
        <dbReference type="ChEBI" id="CHEBI:15354"/>
        <dbReference type="ChEBI" id="CHEBI:15377"/>
        <dbReference type="ChEBI" id="CHEBI:15378"/>
        <dbReference type="ChEBI" id="CHEBI:57643"/>
        <dbReference type="ChEBI" id="CHEBI:58608"/>
        <dbReference type="EC" id="3.1.4.4"/>
    </reaction>
</comment>
<dbReference type="PIRSF" id="PIRSF036470">
    <property type="entry name" value="PLD_plant"/>
    <property type="match status" value="1"/>
</dbReference>
<evidence type="ECO:0000313" key="16">
    <source>
        <dbReference type="Proteomes" id="UP000244336"/>
    </source>
</evidence>
<dbReference type="Gramene" id="PUZ73764">
    <property type="protein sequence ID" value="PUZ73764"/>
    <property type="gene ID" value="GQ55_1G013800"/>
</dbReference>
<dbReference type="AlphaFoldDB" id="A0A2T7F106"/>
<accession>A0A2T7F106</accession>
<dbReference type="GO" id="GO:0009395">
    <property type="term" value="P:phospholipid catabolic process"/>
    <property type="evidence" value="ECO:0007669"/>
    <property type="project" value="TreeGrafter"/>
</dbReference>
<feature type="region of interest" description="Disordered" evidence="12">
    <location>
        <begin position="51"/>
        <end position="91"/>
    </location>
</feature>
<evidence type="ECO:0000256" key="3">
    <source>
        <dbReference type="ARBA" id="ARBA00010683"/>
    </source>
</evidence>
<evidence type="ECO:0000313" key="15">
    <source>
        <dbReference type="EMBL" id="PUZ73764.1"/>
    </source>
</evidence>
<feature type="domain" description="PLD phosphodiesterase" evidence="14">
    <location>
        <begin position="740"/>
        <end position="767"/>
    </location>
</feature>
<dbReference type="PANTHER" id="PTHR18896">
    <property type="entry name" value="PHOSPHOLIPASE D"/>
    <property type="match status" value="1"/>
</dbReference>
<comment type="function">
    <text evidence="11">Hydrolyzes glycerol-phospholipids at the terminal phosphodiesteric bond.</text>
</comment>
<comment type="cofactor">
    <cofactor evidence="2 11">
        <name>Ca(2+)</name>
        <dbReference type="ChEBI" id="CHEBI:29108"/>
    </cofactor>
</comment>
<dbReference type="SUPFAM" id="SSF49562">
    <property type="entry name" value="C2 domain (Calcium/lipid-binding domain, CaLB)"/>
    <property type="match status" value="1"/>
</dbReference>
<dbReference type="InterPro" id="IPR011402">
    <property type="entry name" value="PLipase_D_pln"/>
</dbReference>
<keyword evidence="5" id="KW-0479">Metal-binding</keyword>
<evidence type="ECO:0000256" key="10">
    <source>
        <dbReference type="ARBA" id="ARBA00023098"/>
    </source>
</evidence>
<dbReference type="EC" id="3.1.4.4" evidence="4 11"/>
<dbReference type="PROSITE" id="PS50035">
    <property type="entry name" value="PLD"/>
    <property type="match status" value="2"/>
</dbReference>
<organism evidence="15 16">
    <name type="scientific">Panicum hallii var. hallii</name>
    <dbReference type="NCBI Taxonomy" id="1504633"/>
    <lineage>
        <taxon>Eukaryota</taxon>
        <taxon>Viridiplantae</taxon>
        <taxon>Streptophyta</taxon>
        <taxon>Embryophyta</taxon>
        <taxon>Tracheophyta</taxon>
        <taxon>Spermatophyta</taxon>
        <taxon>Magnoliopsida</taxon>
        <taxon>Liliopsida</taxon>
        <taxon>Poales</taxon>
        <taxon>Poaceae</taxon>
        <taxon>PACMAD clade</taxon>
        <taxon>Panicoideae</taxon>
        <taxon>Panicodae</taxon>
        <taxon>Paniceae</taxon>
        <taxon>Panicinae</taxon>
        <taxon>Panicum</taxon>
        <taxon>Panicum sect. Panicum</taxon>
    </lineage>
</organism>
<keyword evidence="6" id="KW-0677">Repeat</keyword>
<name>A0A2T7F106_9POAL</name>
<keyword evidence="8 11" id="KW-0106">Calcium</keyword>
<dbReference type="SMART" id="SM00155">
    <property type="entry name" value="PLDc"/>
    <property type="match status" value="2"/>
</dbReference>
<sequence>MYSSSGAGGALLLHGDLDLTIHEARGLPNMDVLSTLLRRLCLCPPAARMAARPSRSAPDDESAHHHRHRHHHRLRRRRKPRQPHGHRVLPTSDPYAAVVVPGAPAATLARTYVFRNSEAPRWEASFLLPLAHRAARLELHVRDADPFGSDLIGTASLPAAAVLAAADRPIRSEWLALLRPDGRGPPKPGSAIRISARFVPAGRTPAPWRPGGGGGVPAFFPPRRGCDVRLYQDAHVGAGEVGGVPGAFEPGRCWEDLCLAVLGAQHLVYVAGWSVFTRVRLLRDAMSPEMAAKAAEVKALGGVAVEDMSLGELLKYKSQEGVRVLLLVWDDKTSHNNFFLRTRGVMHTHDEETKKFFRHSSVICLLSPRYPSSKLGMVKQKVVGTLYTHHQKCVLVDTPASETTRRVTAFLGGLDLCAGRYDTPGHTLFRGLHTVFHGDVYNPTFGGEDAAKLGPRQPWHDMHCRLDGPAAYDVLDNFEQRWRKTKKLRRVLRFGKKAHWKEDALLKLERIPWIVSPAKADADDEQQALQVLPEHDPERWHAQVFRSVDAGSLKRFPRPWDGEAMARHHLLCDKNLAVEQSIHTAYVRAIRSAERFVYVENQYFIGSSHAWPSYRHPGAGNLVPMEVALRVAAKIRAGEPFAAYVVIPMWPEGDPGSGPAQEILFWQSQTMEMMYGVIAGEIERAGLRGAHPQQYLNFYCLGNREPEEEVAGDGHCRWPPDDRRPDATSHAAMARRHRRFMVYVHSKGMIVDDEYVIVGSANINQRSLAGSRDTELAVGAYQPHHTGTSTGTRRPRGKVFGYRMSLWEEHLGREAVRRWSEVVRRPESRECVALVNGIARDNWERYAADDGRAGALRGHLMRYPVLVGADGKVGALPGHETFPDVGGRVLGSPNNLPDYLTM</sequence>